<evidence type="ECO:0000313" key="1">
    <source>
        <dbReference type="EMBL" id="MBV7671394.1"/>
    </source>
</evidence>
<dbReference type="EMBL" id="JAHUVW010000001">
    <property type="protein sequence ID" value="MBV7671394.1"/>
    <property type="molecule type" value="Genomic_DNA"/>
</dbReference>
<dbReference type="Proteomes" id="UP000735541">
    <property type="component" value="Unassembled WGS sequence"/>
</dbReference>
<gene>
    <name evidence="1" type="ORF">STHAL_18250</name>
</gene>
<name>A0ABS6TTM4_STRHA</name>
<evidence type="ECO:0000313" key="2">
    <source>
        <dbReference type="Proteomes" id="UP000735541"/>
    </source>
</evidence>
<comment type="caution">
    <text evidence="1">The sequence shown here is derived from an EMBL/GenBank/DDBJ whole genome shotgun (WGS) entry which is preliminary data.</text>
</comment>
<reference evidence="1 2" key="1">
    <citation type="submission" date="2021-07" db="EMBL/GenBank/DDBJ databases">
        <title>Sequencing Streptomyces halstedii LGO-A4 genome an citrus endophytic actinomycete.</title>
        <authorList>
            <person name="Samborskyy M."/>
            <person name="Scott N."/>
            <person name="Deglau R."/>
            <person name="Dickens S."/>
            <person name="Oliveira L.G."/>
        </authorList>
    </citation>
    <scope>NUCLEOTIDE SEQUENCE [LARGE SCALE GENOMIC DNA]</scope>
    <source>
        <strain evidence="1 2">LGO-A4</strain>
    </source>
</reference>
<proteinExistence type="predicted"/>
<protein>
    <submittedName>
        <fullName evidence="1">Uncharacterized protein</fullName>
    </submittedName>
</protein>
<organism evidence="1 2">
    <name type="scientific">Streptomyces halstedii</name>
    <dbReference type="NCBI Taxonomy" id="1944"/>
    <lineage>
        <taxon>Bacteria</taxon>
        <taxon>Bacillati</taxon>
        <taxon>Actinomycetota</taxon>
        <taxon>Actinomycetes</taxon>
        <taxon>Kitasatosporales</taxon>
        <taxon>Streptomycetaceae</taxon>
        <taxon>Streptomyces</taxon>
    </lineage>
</organism>
<accession>A0ABS6TTM4</accession>
<sequence>MSDAFDHGLQALLAAPTRAHTILTCVAAALRDEDPLSTLTLDVLNEVLHRTALALTAGLPDVVADEAIERAVAALPTIHPGETPDAYALRIIYAAKGI</sequence>
<keyword evidence="2" id="KW-1185">Reference proteome</keyword>
<dbReference type="RefSeq" id="WP_228869991.1">
    <property type="nucleotide sequence ID" value="NZ_JAHUVW010000001.1"/>
</dbReference>